<name>A0A935UGA5_9PROT</name>
<accession>A0A935UGA5</accession>
<dbReference type="AlphaFoldDB" id="A0A935UGA5"/>
<dbReference type="EMBL" id="JADJMH010000002">
    <property type="protein sequence ID" value="MBK7674243.1"/>
    <property type="molecule type" value="Genomic_DNA"/>
</dbReference>
<organism evidence="1 2">
    <name type="scientific">Candidatus Accumulibacter proximus</name>
    <dbReference type="NCBI Taxonomy" id="2954385"/>
    <lineage>
        <taxon>Bacteria</taxon>
        <taxon>Pseudomonadati</taxon>
        <taxon>Pseudomonadota</taxon>
        <taxon>Betaproteobacteria</taxon>
        <taxon>Candidatus Accumulibacter</taxon>
    </lineage>
</organism>
<proteinExistence type="predicted"/>
<comment type="caution">
    <text evidence="1">The sequence shown here is derived from an EMBL/GenBank/DDBJ whole genome shotgun (WGS) entry which is preliminary data.</text>
</comment>
<protein>
    <submittedName>
        <fullName evidence="1">Uncharacterized protein</fullName>
    </submittedName>
</protein>
<dbReference type="Proteomes" id="UP000697998">
    <property type="component" value="Unassembled WGS sequence"/>
</dbReference>
<sequence length="295" mass="33285">MIIASFEDYKFENIEGYRIACRLTPVRGFDGNFYVYIAERRQAREPFNKVVVSSTPDGESRAPKRGTLVISDSERTYEFRDIDLVSVELGATRRERTRFFEFQYDDKMTDRVGAAPITIKGKKEKPLGPCALGADYKGGLDESRHLLGFRAHVAANHGTVVRFVNLGCMPKSFLEKIVALNAEMQAAEGKPLPNFTVKFSQGDFEVGPDNPLHLFFVEECWGSLSLHPITPPLHELVEDGRPAPERFRSGEHSPNELLWHDVGREFKSLEINPGTVEVATLCFETSSKYHDLSVR</sequence>
<evidence type="ECO:0000313" key="1">
    <source>
        <dbReference type="EMBL" id="MBK7674243.1"/>
    </source>
</evidence>
<reference evidence="1 2" key="1">
    <citation type="submission" date="2020-10" db="EMBL/GenBank/DDBJ databases">
        <title>Connecting structure to function with the recovery of over 1000 high-quality activated sludge metagenome-assembled genomes encoding full-length rRNA genes using long-read sequencing.</title>
        <authorList>
            <person name="Singleton C.M."/>
            <person name="Petriglieri F."/>
            <person name="Kristensen J.M."/>
            <person name="Kirkegaard R.H."/>
            <person name="Michaelsen T.Y."/>
            <person name="Andersen M.H."/>
            <person name="Karst S.M."/>
            <person name="Dueholm M.S."/>
            <person name="Nielsen P.H."/>
            <person name="Albertsen M."/>
        </authorList>
    </citation>
    <scope>NUCLEOTIDE SEQUENCE [LARGE SCALE GENOMIC DNA]</scope>
    <source>
        <strain evidence="1">EsbW_18-Q3-R4-48_BATAC.285</strain>
    </source>
</reference>
<gene>
    <name evidence="1" type="ORF">IPJ27_05455</name>
</gene>
<evidence type="ECO:0000313" key="2">
    <source>
        <dbReference type="Proteomes" id="UP000697998"/>
    </source>
</evidence>